<keyword evidence="2" id="KW-0663">Pyridoxal phosphate</keyword>
<evidence type="ECO:0000313" key="5">
    <source>
        <dbReference type="Proteomes" id="UP000036520"/>
    </source>
</evidence>
<dbReference type="InterPro" id="IPR015424">
    <property type="entry name" value="PyrdxlP-dep_Trfase"/>
</dbReference>
<dbReference type="RefSeq" id="WP_048641683.1">
    <property type="nucleotide sequence ID" value="NZ_CAXBGM010000030.1"/>
</dbReference>
<dbReference type="SUPFAM" id="SSF53383">
    <property type="entry name" value="PLP-dependent transferases"/>
    <property type="match status" value="1"/>
</dbReference>
<evidence type="ECO:0000256" key="1">
    <source>
        <dbReference type="ARBA" id="ARBA00001933"/>
    </source>
</evidence>
<name>A0A0H4PDY7_9BACT</name>
<protein>
    <submittedName>
        <fullName evidence="4">Beta-galactosidase</fullName>
    </submittedName>
</protein>
<dbReference type="Gene3D" id="3.40.640.10">
    <property type="entry name" value="Type I PLP-dependent aspartate aminotransferase-like (Major domain)"/>
    <property type="match status" value="1"/>
</dbReference>
<keyword evidence="5" id="KW-1185">Reference proteome</keyword>
<evidence type="ECO:0000259" key="3">
    <source>
        <dbReference type="Pfam" id="PF00266"/>
    </source>
</evidence>
<dbReference type="Proteomes" id="UP000036520">
    <property type="component" value="Chromosome"/>
</dbReference>
<feature type="domain" description="Aminotransferase class V" evidence="3">
    <location>
        <begin position="170"/>
        <end position="265"/>
    </location>
</feature>
<dbReference type="PANTHER" id="PTHR32328">
    <property type="entry name" value="L-SERYL-TRNA(SEC) SELENIUM TRANSFERASE"/>
    <property type="match status" value="1"/>
</dbReference>
<evidence type="ECO:0000256" key="2">
    <source>
        <dbReference type="ARBA" id="ARBA00022898"/>
    </source>
</evidence>
<organism evidence="4 5">
    <name type="scientific">Cyclobacterium amurskyense</name>
    <dbReference type="NCBI Taxonomy" id="320787"/>
    <lineage>
        <taxon>Bacteria</taxon>
        <taxon>Pseudomonadati</taxon>
        <taxon>Bacteroidota</taxon>
        <taxon>Cytophagia</taxon>
        <taxon>Cytophagales</taxon>
        <taxon>Cyclobacteriaceae</taxon>
        <taxon>Cyclobacterium</taxon>
    </lineage>
</organism>
<dbReference type="PATRIC" id="fig|320787.5.peg.2113"/>
<reference evidence="4 5" key="1">
    <citation type="submission" date="2015-07" db="EMBL/GenBank/DDBJ databases">
        <authorList>
            <person name="Kim K.M."/>
        </authorList>
    </citation>
    <scope>NUCLEOTIDE SEQUENCE [LARGE SCALE GENOMIC DNA]</scope>
    <source>
        <strain evidence="4 5">KCTC 12363</strain>
    </source>
</reference>
<dbReference type="STRING" id="320787.CA2015_1913"/>
<accession>A0A0H4PDY7</accession>
<proteinExistence type="predicted"/>
<dbReference type="KEGG" id="camu:CA2015_1913"/>
<dbReference type="InterPro" id="IPR000192">
    <property type="entry name" value="Aminotrans_V_dom"/>
</dbReference>
<dbReference type="PANTHER" id="PTHR32328:SF0">
    <property type="entry name" value="L-SERYL-TRNA(SEC) SELENIUM TRANSFERASE"/>
    <property type="match status" value="1"/>
</dbReference>
<dbReference type="InterPro" id="IPR015421">
    <property type="entry name" value="PyrdxlP-dep_Trfase_major"/>
</dbReference>
<dbReference type="Pfam" id="PF00266">
    <property type="entry name" value="Aminotran_5"/>
    <property type="match status" value="1"/>
</dbReference>
<dbReference type="OrthoDB" id="9787096at2"/>
<dbReference type="GO" id="GO:0004125">
    <property type="term" value="F:L-seryl-tRNA(Sec) selenium transferase activity"/>
    <property type="evidence" value="ECO:0007669"/>
    <property type="project" value="TreeGrafter"/>
</dbReference>
<dbReference type="EMBL" id="CP012040">
    <property type="protein sequence ID" value="AKP51340.1"/>
    <property type="molecule type" value="Genomic_DNA"/>
</dbReference>
<comment type="cofactor">
    <cofactor evidence="1">
        <name>pyridoxal 5'-phosphate</name>
        <dbReference type="ChEBI" id="CHEBI:597326"/>
    </cofactor>
</comment>
<dbReference type="AlphaFoldDB" id="A0A0H4PDY7"/>
<evidence type="ECO:0000313" key="4">
    <source>
        <dbReference type="EMBL" id="AKP51340.1"/>
    </source>
</evidence>
<gene>
    <name evidence="4" type="ORF">CA2015_1913</name>
</gene>
<sequence>MDRREMLKNLAILPVGGGLMSMSPLMASPDKNVAKGPLALDEDIYKSIGVVPIINCRGTFTIIGGSIERPEVHAAMAAASKNFVQYDELAFAIGERLAEITKAEFGIITAGCAAAMKHGTAACVTGGNPEKLLRIPDLSGLDKTEVIIPRHSRNVYDHAVRNIGITVVEVDSMEELEKAINPKTAMIYLLANRSSSTGQPMSVEAIAKVAKKQNIPIMVDAAAENLSIPVVHFERGADMVAYSGGKAMCGPQCAGLLLGRKDLMLSAWQASSPHHGPGRDNKVGKEEMLGMLAAVEAWTTRDHEKEWDRWMEWLNLIADKATKIKGVTHEITIPEGLNNRAPGLIVSWDPNQFNITGEEVAELFGRSEPRIAVGSGNKDGLTSINVTPSQMQDGEAKVVAKRLHDTLSKKRPSPDTSMAAAASDISGRWNIEMAFFSSKSTHHMILEQDGNWLNGTHQSDFAEQDVYGTIEGDTVKVRSHFRKPGDSVIYMFTGKLKNGQISGEVFMGEYLTAQFTAKRWESKQRKQKISVPGGPPLAT</sequence>